<dbReference type="Gene3D" id="1.10.443.10">
    <property type="entry name" value="Intergrase catalytic core"/>
    <property type="match status" value="1"/>
</dbReference>
<dbReference type="PANTHER" id="PTHR34605:SF4">
    <property type="entry name" value="DNA ADENINE METHYLTRANSFERASE"/>
    <property type="match status" value="1"/>
</dbReference>
<keyword evidence="3" id="KW-1185">Reference proteome</keyword>
<keyword evidence="1" id="KW-0233">DNA recombination</keyword>
<evidence type="ECO:0008006" key="4">
    <source>
        <dbReference type="Google" id="ProtNLM"/>
    </source>
</evidence>
<dbReference type="GO" id="GO:0015074">
    <property type="term" value="P:DNA integration"/>
    <property type="evidence" value="ECO:0007669"/>
    <property type="project" value="InterPro"/>
</dbReference>
<dbReference type="EMBL" id="KN882005">
    <property type="protein sequence ID" value="KIY47168.1"/>
    <property type="molecule type" value="Genomic_DNA"/>
</dbReference>
<accession>A0A0D7A8N5</accession>
<evidence type="ECO:0000313" key="2">
    <source>
        <dbReference type="EMBL" id="KIY47168.1"/>
    </source>
</evidence>
<organism evidence="2 3">
    <name type="scientific">Fistulina hepatica ATCC 64428</name>
    <dbReference type="NCBI Taxonomy" id="1128425"/>
    <lineage>
        <taxon>Eukaryota</taxon>
        <taxon>Fungi</taxon>
        <taxon>Dikarya</taxon>
        <taxon>Basidiomycota</taxon>
        <taxon>Agaricomycotina</taxon>
        <taxon>Agaricomycetes</taxon>
        <taxon>Agaricomycetidae</taxon>
        <taxon>Agaricales</taxon>
        <taxon>Fistulinaceae</taxon>
        <taxon>Fistulina</taxon>
    </lineage>
</organism>
<dbReference type="GO" id="GO:0003677">
    <property type="term" value="F:DNA binding"/>
    <property type="evidence" value="ECO:0007669"/>
    <property type="project" value="InterPro"/>
</dbReference>
<dbReference type="OrthoDB" id="3254696at2759"/>
<reference evidence="2 3" key="1">
    <citation type="journal article" date="2015" name="Fungal Genet. Biol.">
        <title>Evolution of novel wood decay mechanisms in Agaricales revealed by the genome sequences of Fistulina hepatica and Cylindrobasidium torrendii.</title>
        <authorList>
            <person name="Floudas D."/>
            <person name="Held B.W."/>
            <person name="Riley R."/>
            <person name="Nagy L.G."/>
            <person name="Koehler G."/>
            <person name="Ransdell A.S."/>
            <person name="Younus H."/>
            <person name="Chow J."/>
            <person name="Chiniquy J."/>
            <person name="Lipzen A."/>
            <person name="Tritt A."/>
            <person name="Sun H."/>
            <person name="Haridas S."/>
            <person name="LaButti K."/>
            <person name="Ohm R.A."/>
            <person name="Kues U."/>
            <person name="Blanchette R.A."/>
            <person name="Grigoriev I.V."/>
            <person name="Minto R.E."/>
            <person name="Hibbett D.S."/>
        </authorList>
    </citation>
    <scope>NUCLEOTIDE SEQUENCE [LARGE SCALE GENOMIC DNA]</scope>
    <source>
        <strain evidence="2 3">ATCC 64428</strain>
    </source>
</reference>
<protein>
    <recommendedName>
        <fullName evidence="4">DNA breaking-rejoining enzyme</fullName>
    </recommendedName>
</protein>
<dbReference type="PANTHER" id="PTHR34605">
    <property type="entry name" value="PHAGE_INTEGRASE DOMAIN-CONTAINING PROTEIN"/>
    <property type="match status" value="1"/>
</dbReference>
<dbReference type="AlphaFoldDB" id="A0A0D7A8N5"/>
<dbReference type="InterPro" id="IPR052925">
    <property type="entry name" value="Phage_Integrase-like_Recomb"/>
</dbReference>
<name>A0A0D7A8N5_9AGAR</name>
<dbReference type="InterPro" id="IPR011010">
    <property type="entry name" value="DNA_brk_join_enz"/>
</dbReference>
<dbReference type="GO" id="GO:0006310">
    <property type="term" value="P:DNA recombination"/>
    <property type="evidence" value="ECO:0007669"/>
    <property type="project" value="UniProtKB-KW"/>
</dbReference>
<evidence type="ECO:0000313" key="3">
    <source>
        <dbReference type="Proteomes" id="UP000054144"/>
    </source>
</evidence>
<dbReference type="InterPro" id="IPR013762">
    <property type="entry name" value="Integrase-like_cat_sf"/>
</dbReference>
<evidence type="ECO:0000256" key="1">
    <source>
        <dbReference type="ARBA" id="ARBA00023172"/>
    </source>
</evidence>
<dbReference type="Proteomes" id="UP000054144">
    <property type="component" value="Unassembled WGS sequence"/>
</dbReference>
<proteinExistence type="predicted"/>
<sequence length="231" mass="25597">MKLLHDALTASTPRDVAIWACACMLFWGCRHSGELTVSLVKHIDPAHDVTIHAAAVSFTLTDSKIDVVYFNIPWTKTTNKKGAHIRLTARDNDLCPRRALELHLLHSSPNLLPHAPLFAFKDDASPTGFTPLAKSAFLSCCNEVWAAAGHIALNGHSFRIGGAVELLLMGLDPRTVALTGGWSSLAFLLYWRRLDELIPFHTHVAYKSKDFRHVRSAMASFQTSENIIFPD</sequence>
<dbReference type="SUPFAM" id="SSF56349">
    <property type="entry name" value="DNA breaking-rejoining enzymes"/>
    <property type="match status" value="1"/>
</dbReference>
<gene>
    <name evidence="2" type="ORF">FISHEDRAFT_74935</name>
</gene>